<protein>
    <submittedName>
        <fullName evidence="2">(rape) hypothetical protein</fullName>
    </submittedName>
</protein>
<dbReference type="Proteomes" id="UP001295469">
    <property type="component" value="Chromosome C06"/>
</dbReference>
<dbReference type="AlphaFoldDB" id="A0A816Q4G5"/>
<proteinExistence type="predicted"/>
<sequence>MEIYISQKEREKGREEATPPSDVSFVDNGALEKNWGELDGPLSVSFPPPLAESHFKCYYPKAFEEGGFCKAVVVCAAVWRSKVVKCSMTNRRGGSSIILGGGLTLRWHTSPDLDLKWLLYQLAGSLRRRWTELVTVGFGGEGFWGGGSRSPQAHDPYRQSQLIPVFSLSSSCFLLFFPSLLFRWCLYVASSGHASFFLRGSFLSEVAPSSGLYRFDFLIATEAKAPRSKPPLRLRLQFHHRTTTLFSSPSYVLIPTGGRSQSSLCAQTVRPLKRSVLKLMSSSFLVYCSAMITLGKDKAV</sequence>
<feature type="compositionally biased region" description="Basic and acidic residues" evidence="1">
    <location>
        <begin position="7"/>
        <end position="17"/>
    </location>
</feature>
<dbReference type="EMBL" id="HG994370">
    <property type="protein sequence ID" value="CAF2057199.1"/>
    <property type="molecule type" value="Genomic_DNA"/>
</dbReference>
<gene>
    <name evidence="2" type="ORF">DARMORV10_C06P15410.1</name>
</gene>
<evidence type="ECO:0000256" key="1">
    <source>
        <dbReference type="SAM" id="MobiDB-lite"/>
    </source>
</evidence>
<feature type="region of interest" description="Disordered" evidence="1">
    <location>
        <begin position="1"/>
        <end position="23"/>
    </location>
</feature>
<reference evidence="2" key="1">
    <citation type="submission" date="2021-01" db="EMBL/GenBank/DDBJ databases">
        <authorList>
            <consortium name="Genoscope - CEA"/>
            <person name="William W."/>
        </authorList>
    </citation>
    <scope>NUCLEOTIDE SEQUENCE</scope>
</reference>
<organism evidence="2">
    <name type="scientific">Brassica napus</name>
    <name type="common">Rape</name>
    <dbReference type="NCBI Taxonomy" id="3708"/>
    <lineage>
        <taxon>Eukaryota</taxon>
        <taxon>Viridiplantae</taxon>
        <taxon>Streptophyta</taxon>
        <taxon>Embryophyta</taxon>
        <taxon>Tracheophyta</taxon>
        <taxon>Spermatophyta</taxon>
        <taxon>Magnoliopsida</taxon>
        <taxon>eudicotyledons</taxon>
        <taxon>Gunneridae</taxon>
        <taxon>Pentapetalae</taxon>
        <taxon>rosids</taxon>
        <taxon>malvids</taxon>
        <taxon>Brassicales</taxon>
        <taxon>Brassicaceae</taxon>
        <taxon>Brassiceae</taxon>
        <taxon>Brassica</taxon>
    </lineage>
</organism>
<evidence type="ECO:0000313" key="2">
    <source>
        <dbReference type="EMBL" id="CAF2057199.1"/>
    </source>
</evidence>
<name>A0A816Q4G5_BRANA</name>
<accession>A0A816Q4G5</accession>